<dbReference type="GO" id="GO:0005886">
    <property type="term" value="C:plasma membrane"/>
    <property type="evidence" value="ECO:0007669"/>
    <property type="project" value="UniProtKB-SubCell"/>
</dbReference>
<evidence type="ECO:0000313" key="5">
    <source>
        <dbReference type="Proteomes" id="UP000192920"/>
    </source>
</evidence>
<gene>
    <name evidence="4" type="ORF">SAMN02745746_03185</name>
</gene>
<dbReference type="PANTHER" id="PTHR43833:SF9">
    <property type="entry name" value="POTASSIUM CHANNEL PROTEIN YUGO-RELATED"/>
    <property type="match status" value="1"/>
</dbReference>
<keyword evidence="4" id="KW-0813">Transport</keyword>
<reference evidence="5" key="1">
    <citation type="submission" date="2017-04" db="EMBL/GenBank/DDBJ databases">
        <authorList>
            <person name="Varghese N."/>
            <person name="Submissions S."/>
        </authorList>
    </citation>
    <scope>NUCLEOTIDE SEQUENCE [LARGE SCALE GENOMIC DNA]</scope>
    <source>
        <strain evidence="5">DSM 22618</strain>
    </source>
</reference>
<dbReference type="Gene3D" id="1.10.287.70">
    <property type="match status" value="1"/>
</dbReference>
<feature type="transmembrane region" description="Helical" evidence="2">
    <location>
        <begin position="32"/>
        <end position="51"/>
    </location>
</feature>
<feature type="domain" description="RCK N-terminal" evidence="3">
    <location>
        <begin position="109"/>
        <end position="226"/>
    </location>
</feature>
<keyword evidence="4" id="KW-0406">Ion transport</keyword>
<dbReference type="STRING" id="1123014.SAMN02745746_03185"/>
<protein>
    <submittedName>
        <fullName evidence="4">Voltage-gated potassium channel</fullName>
    </submittedName>
</protein>
<dbReference type="InterPro" id="IPR050721">
    <property type="entry name" value="Trk_Ktr_HKT_K-transport"/>
</dbReference>
<keyword evidence="2" id="KW-0472">Membrane</keyword>
<dbReference type="GO" id="GO:0034220">
    <property type="term" value="P:monoatomic ion transmembrane transport"/>
    <property type="evidence" value="ECO:0007669"/>
    <property type="project" value="UniProtKB-KW"/>
</dbReference>
<feature type="transmembrane region" description="Helical" evidence="2">
    <location>
        <begin position="63"/>
        <end position="88"/>
    </location>
</feature>
<keyword evidence="4" id="KW-0407">Ion channel</keyword>
<dbReference type="Pfam" id="PF07885">
    <property type="entry name" value="Ion_trans_2"/>
    <property type="match status" value="1"/>
</dbReference>
<dbReference type="RefSeq" id="WP_085277300.1">
    <property type="nucleotide sequence ID" value="NZ_FXAG01000020.1"/>
</dbReference>
<evidence type="ECO:0000313" key="4">
    <source>
        <dbReference type="EMBL" id="SMF42796.1"/>
    </source>
</evidence>
<dbReference type="EMBL" id="FXAG01000020">
    <property type="protein sequence ID" value="SMF42796.1"/>
    <property type="molecule type" value="Genomic_DNA"/>
</dbReference>
<accession>A0A1Y6C915</accession>
<dbReference type="InterPro" id="IPR013099">
    <property type="entry name" value="K_chnl_dom"/>
</dbReference>
<comment type="subcellular location">
    <subcellularLocation>
        <location evidence="1">Cell membrane</location>
        <topology evidence="1">Multi-pass membrane protein</topology>
    </subcellularLocation>
</comment>
<proteinExistence type="predicted"/>
<dbReference type="PANTHER" id="PTHR43833">
    <property type="entry name" value="POTASSIUM CHANNEL PROTEIN 2-RELATED-RELATED"/>
    <property type="match status" value="1"/>
</dbReference>
<dbReference type="Pfam" id="PF02254">
    <property type="entry name" value="TrkA_N"/>
    <property type="match status" value="1"/>
</dbReference>
<keyword evidence="2" id="KW-1133">Transmembrane helix</keyword>
<dbReference type="SUPFAM" id="SSF51735">
    <property type="entry name" value="NAD(P)-binding Rossmann-fold domains"/>
    <property type="match status" value="1"/>
</dbReference>
<dbReference type="GO" id="GO:0006813">
    <property type="term" value="P:potassium ion transport"/>
    <property type="evidence" value="ECO:0007669"/>
    <property type="project" value="InterPro"/>
</dbReference>
<organism evidence="4 5">
    <name type="scientific">Pseudogulbenkiania subflava DSM 22618</name>
    <dbReference type="NCBI Taxonomy" id="1123014"/>
    <lineage>
        <taxon>Bacteria</taxon>
        <taxon>Pseudomonadati</taxon>
        <taxon>Pseudomonadota</taxon>
        <taxon>Betaproteobacteria</taxon>
        <taxon>Neisseriales</taxon>
        <taxon>Chromobacteriaceae</taxon>
        <taxon>Pseudogulbenkiania</taxon>
    </lineage>
</organism>
<sequence length="324" mass="35247">MESSFTRKLLFLSGLILATVCTGTAGYMLIEGWSLFDSIYMTVITLATIGYGETHPLTDGGRLFTISLIVFGTGVLGYGISSLTLMLFQGDLPLLLKRRKMEKRIARLDQHIIICGLSRTGLYTLEELISAGHDVVVIEKNETLAQQLDSRDVPYIVGDATADEHLVAAGVAKARALVTCLTSDAENAFVVVTAKNLNPSIKAVSKAETETSRRKLLTVGADRVVIPSHLGGVNMANMVARPETLHLFEQLQQRFPKAFHARLFSVGPESDGRRLGEFEPTQPQNVMVIALEHPGGEVEFNPSPETTLKSGSSVMAIINYHHPA</sequence>
<dbReference type="AlphaFoldDB" id="A0A1Y6C915"/>
<evidence type="ECO:0000256" key="1">
    <source>
        <dbReference type="ARBA" id="ARBA00004651"/>
    </source>
</evidence>
<keyword evidence="5" id="KW-1185">Reference proteome</keyword>
<dbReference type="InterPro" id="IPR036291">
    <property type="entry name" value="NAD(P)-bd_dom_sf"/>
</dbReference>
<dbReference type="InterPro" id="IPR003148">
    <property type="entry name" value="RCK_N"/>
</dbReference>
<dbReference type="Gene3D" id="3.40.50.720">
    <property type="entry name" value="NAD(P)-binding Rossmann-like Domain"/>
    <property type="match status" value="1"/>
</dbReference>
<name>A0A1Y6C915_9NEIS</name>
<dbReference type="Proteomes" id="UP000192920">
    <property type="component" value="Unassembled WGS sequence"/>
</dbReference>
<evidence type="ECO:0000256" key="2">
    <source>
        <dbReference type="SAM" id="Phobius"/>
    </source>
</evidence>
<dbReference type="SUPFAM" id="SSF81324">
    <property type="entry name" value="Voltage-gated potassium channels"/>
    <property type="match status" value="1"/>
</dbReference>
<dbReference type="PROSITE" id="PS51201">
    <property type="entry name" value="RCK_N"/>
    <property type="match status" value="1"/>
</dbReference>
<keyword evidence="2" id="KW-0812">Transmembrane</keyword>
<evidence type="ECO:0000259" key="3">
    <source>
        <dbReference type="PROSITE" id="PS51201"/>
    </source>
</evidence>